<dbReference type="SUPFAM" id="SSF57756">
    <property type="entry name" value="Retrovirus zinc finger-like domains"/>
    <property type="match status" value="1"/>
</dbReference>
<keyword evidence="3" id="KW-1185">Reference proteome</keyword>
<feature type="region of interest" description="Disordered" evidence="1">
    <location>
        <begin position="125"/>
        <end position="440"/>
    </location>
</feature>
<dbReference type="GO" id="GO:0008270">
    <property type="term" value="F:zinc ion binding"/>
    <property type="evidence" value="ECO:0007669"/>
    <property type="project" value="InterPro"/>
</dbReference>
<dbReference type="OrthoDB" id="332664at2759"/>
<proteinExistence type="predicted"/>
<evidence type="ECO:0000313" key="3">
    <source>
        <dbReference type="Proteomes" id="UP000221165"/>
    </source>
</evidence>
<feature type="compositionally biased region" description="Low complexity" evidence="1">
    <location>
        <begin position="176"/>
        <end position="186"/>
    </location>
</feature>
<dbReference type="EMBL" id="MIGC01002676">
    <property type="protein sequence ID" value="PHJ20592.1"/>
    <property type="molecule type" value="Genomic_DNA"/>
</dbReference>
<evidence type="ECO:0000313" key="2">
    <source>
        <dbReference type="EMBL" id="PHJ20592.1"/>
    </source>
</evidence>
<name>A0A2C6KX43_9APIC</name>
<dbReference type="Proteomes" id="UP000221165">
    <property type="component" value="Unassembled WGS sequence"/>
</dbReference>
<feature type="compositionally biased region" description="Basic and acidic residues" evidence="1">
    <location>
        <begin position="206"/>
        <end position="239"/>
    </location>
</feature>
<feature type="compositionally biased region" description="Acidic residues" evidence="1">
    <location>
        <begin position="272"/>
        <end position="282"/>
    </location>
</feature>
<dbReference type="GO" id="GO:0003676">
    <property type="term" value="F:nucleic acid binding"/>
    <property type="evidence" value="ECO:0007669"/>
    <property type="project" value="InterPro"/>
</dbReference>
<reference evidence="2 3" key="1">
    <citation type="journal article" date="2017" name="Int. J. Parasitol.">
        <title>The genome of the protozoan parasite Cystoisospora suis and a reverse vaccinology approach to identify vaccine candidates.</title>
        <authorList>
            <person name="Palmieri N."/>
            <person name="Shrestha A."/>
            <person name="Ruttkowski B."/>
            <person name="Beck T."/>
            <person name="Vogl C."/>
            <person name="Tomley F."/>
            <person name="Blake D.P."/>
            <person name="Joachim A."/>
        </authorList>
    </citation>
    <scope>NUCLEOTIDE SEQUENCE [LARGE SCALE GENOMIC DNA]</scope>
    <source>
        <strain evidence="2 3">Wien I</strain>
    </source>
</reference>
<feature type="compositionally biased region" description="Basic and acidic residues" evidence="1">
    <location>
        <begin position="322"/>
        <end position="340"/>
    </location>
</feature>
<dbReference type="VEuPathDB" id="ToxoDB:CSUI_005571"/>
<feature type="compositionally biased region" description="Basic and acidic residues" evidence="1">
    <location>
        <begin position="283"/>
        <end position="303"/>
    </location>
</feature>
<feature type="compositionally biased region" description="Basic and acidic residues" evidence="1">
    <location>
        <begin position="402"/>
        <end position="427"/>
    </location>
</feature>
<dbReference type="Gene3D" id="4.10.60.10">
    <property type="entry name" value="Zinc finger, CCHC-type"/>
    <property type="match status" value="1"/>
</dbReference>
<dbReference type="GeneID" id="94428954"/>
<feature type="compositionally biased region" description="Basic and acidic residues" evidence="1">
    <location>
        <begin position="252"/>
        <end position="271"/>
    </location>
</feature>
<dbReference type="RefSeq" id="XP_067922279.1">
    <property type="nucleotide sequence ID" value="XM_068065743.1"/>
</dbReference>
<comment type="caution">
    <text evidence="2">The sequence shown here is derived from an EMBL/GenBank/DDBJ whole genome shotgun (WGS) entry which is preliminary data.</text>
</comment>
<gene>
    <name evidence="2" type="ORF">CSUI_005571</name>
</gene>
<feature type="compositionally biased region" description="Basic residues" evidence="1">
    <location>
        <begin position="379"/>
        <end position="392"/>
    </location>
</feature>
<evidence type="ECO:0000256" key="1">
    <source>
        <dbReference type="SAM" id="MobiDB-lite"/>
    </source>
</evidence>
<sequence length="440" mass="51382">MCTAYGHGDSDCPLFMLEKSLRGELPFYLSKTNAQTDEDEQDVSLVGQKERRIERETEKKDRKESRSSSSSSCIHFVDRSIVRCISCGKRGHIECREPPVRVLQLFCCRCGVYGHTYRSCSSYHSHQGISLEDPGSGRRRFSSSSSSSFSFGNSSHASYRKRDERRRDRGREGDQGDYSSSPSFSSHRYPQPHHTPASFRSSSSFRGERRDLSMRPSQDVRSKEGEKNRHAVQEKSSEHQKKKKKKKKNEKKKIYDLNETKGRGCIDHGGREEEEEDEEEEGERERKKNEEKKKKKTNGDLKIKKMHKNPLLSGEVEEEESGKERSEKRSFEKETIEYMRRMGVSPRRSFLEENPRRKKEEHEGPIHDQIHVENGEKSKNRKKKIKKMKMRKKEQGQQVEKMSVKRPWEERGRDEGKGGEGERERETQCSSFSPFKKRRS</sequence>
<organism evidence="2 3">
    <name type="scientific">Cystoisospora suis</name>
    <dbReference type="NCBI Taxonomy" id="483139"/>
    <lineage>
        <taxon>Eukaryota</taxon>
        <taxon>Sar</taxon>
        <taxon>Alveolata</taxon>
        <taxon>Apicomplexa</taxon>
        <taxon>Conoidasida</taxon>
        <taxon>Coccidia</taxon>
        <taxon>Eucoccidiorida</taxon>
        <taxon>Eimeriorina</taxon>
        <taxon>Sarcocystidae</taxon>
        <taxon>Cystoisospora</taxon>
    </lineage>
</organism>
<protein>
    <submittedName>
        <fullName evidence="2">Uncharacterized protein</fullName>
    </submittedName>
</protein>
<accession>A0A2C6KX43</accession>
<dbReference type="InterPro" id="IPR036875">
    <property type="entry name" value="Znf_CCHC_sf"/>
</dbReference>
<dbReference type="AlphaFoldDB" id="A0A2C6KX43"/>
<feature type="compositionally biased region" description="Basic and acidic residues" evidence="1">
    <location>
        <begin position="349"/>
        <end position="378"/>
    </location>
</feature>
<feature type="compositionally biased region" description="Basic residues" evidence="1">
    <location>
        <begin position="240"/>
        <end position="251"/>
    </location>
</feature>
<feature type="compositionally biased region" description="Basic and acidic residues" evidence="1">
    <location>
        <begin position="160"/>
        <end position="174"/>
    </location>
</feature>
<feature type="compositionally biased region" description="Low complexity" evidence="1">
    <location>
        <begin position="142"/>
        <end position="155"/>
    </location>
</feature>